<dbReference type="KEGG" id="mtr:25489009"/>
<feature type="compositionally biased region" description="Basic and acidic residues" evidence="1">
    <location>
        <begin position="94"/>
        <end position="103"/>
    </location>
</feature>
<dbReference type="HOGENOM" id="CLU_153501_0_0_1"/>
<dbReference type="OrthoDB" id="955245at2759"/>
<dbReference type="Proteomes" id="UP000002051">
    <property type="component" value="Chromosome 3"/>
</dbReference>
<protein>
    <submittedName>
        <fullName evidence="2 4">Uncharacterized protein</fullName>
    </submittedName>
</protein>
<reference evidence="6" key="4">
    <citation type="journal article" date="2018" name="Nat. Plants">
        <title>Whole-genome landscape of Medicago truncatula symbiotic genes.</title>
        <authorList>
            <person name="Pecrix Y."/>
            <person name="Staton S.E."/>
            <person name="Sallet E."/>
            <person name="Lelandais-Briere C."/>
            <person name="Moreau S."/>
            <person name="Carrere S."/>
            <person name="Blein T."/>
            <person name="Jardinaud M.F."/>
            <person name="Latrasse D."/>
            <person name="Zouine M."/>
            <person name="Zahm M."/>
            <person name="Kreplak J."/>
            <person name="Mayjonade B."/>
            <person name="Satge C."/>
            <person name="Perez M."/>
            <person name="Cauet S."/>
            <person name="Marande W."/>
            <person name="Chantry-Darmon C."/>
            <person name="Lopez-Roques C."/>
            <person name="Bouchez O."/>
            <person name="Berard A."/>
            <person name="Debelle F."/>
            <person name="Munos S."/>
            <person name="Bendahmane A."/>
            <person name="Berges H."/>
            <person name="Niebel A."/>
            <person name="Buitink J."/>
            <person name="Frugier F."/>
            <person name="Benhamed M."/>
            <person name="Crespi M."/>
            <person name="Gouzy J."/>
            <person name="Gamas P."/>
        </authorList>
    </citation>
    <scope>NUCLEOTIDE SEQUENCE [LARGE SCALE GENOMIC DNA]</scope>
    <source>
        <strain evidence="6">cv. Jemalong A17</strain>
    </source>
</reference>
<reference evidence="2 5" key="2">
    <citation type="journal article" date="2014" name="BMC Genomics">
        <title>An improved genome release (version Mt4.0) for the model legume Medicago truncatula.</title>
        <authorList>
            <person name="Tang H."/>
            <person name="Krishnakumar V."/>
            <person name="Bidwell S."/>
            <person name="Rosen B."/>
            <person name="Chan A."/>
            <person name="Zhou S."/>
            <person name="Gentzbittel L."/>
            <person name="Childs K.L."/>
            <person name="Yandell M."/>
            <person name="Gundlach H."/>
            <person name="Mayer K.F."/>
            <person name="Schwartz D.C."/>
            <person name="Town C.D."/>
        </authorList>
    </citation>
    <scope>GENOME REANNOTATION</scope>
    <source>
        <strain evidence="2">A17</strain>
        <strain evidence="4 5">cv. Jemalong A17</strain>
    </source>
</reference>
<organism evidence="2 5">
    <name type="scientific">Medicago truncatula</name>
    <name type="common">Barrel medic</name>
    <name type="synonym">Medicago tribuloides</name>
    <dbReference type="NCBI Taxonomy" id="3880"/>
    <lineage>
        <taxon>Eukaryota</taxon>
        <taxon>Viridiplantae</taxon>
        <taxon>Streptophyta</taxon>
        <taxon>Embryophyta</taxon>
        <taxon>Tracheophyta</taxon>
        <taxon>Spermatophyta</taxon>
        <taxon>Magnoliopsida</taxon>
        <taxon>eudicotyledons</taxon>
        <taxon>Gunneridae</taxon>
        <taxon>Pentapetalae</taxon>
        <taxon>rosids</taxon>
        <taxon>fabids</taxon>
        <taxon>Fabales</taxon>
        <taxon>Fabaceae</taxon>
        <taxon>Papilionoideae</taxon>
        <taxon>50 kb inversion clade</taxon>
        <taxon>NPAAA clade</taxon>
        <taxon>Hologalegina</taxon>
        <taxon>IRL clade</taxon>
        <taxon>Trifolieae</taxon>
        <taxon>Medicago</taxon>
    </lineage>
</organism>
<dbReference type="AlphaFoldDB" id="A0A072V6Y2"/>
<keyword evidence="5" id="KW-1185">Reference proteome</keyword>
<evidence type="ECO:0000313" key="6">
    <source>
        <dbReference type="Proteomes" id="UP000265566"/>
    </source>
</evidence>
<dbReference type="Gramene" id="rna15312">
    <property type="protein sequence ID" value="RHN67162.1"/>
    <property type="gene ID" value="gene15312"/>
</dbReference>
<dbReference type="EnsemblPlants" id="KEH33895">
    <property type="protein sequence ID" value="KEH33895"/>
    <property type="gene ID" value="MTR_3g053510"/>
</dbReference>
<name>A0A072V6Y2_MEDTR</name>
<feature type="compositionally biased region" description="Basic and acidic residues" evidence="1">
    <location>
        <begin position="42"/>
        <end position="72"/>
    </location>
</feature>
<dbReference type="EMBL" id="CM001219">
    <property type="protein sequence ID" value="KEH33895.1"/>
    <property type="molecule type" value="Genomic_DNA"/>
</dbReference>
<evidence type="ECO:0000313" key="5">
    <source>
        <dbReference type="Proteomes" id="UP000002051"/>
    </source>
</evidence>
<reference evidence="2 5" key="1">
    <citation type="journal article" date="2011" name="Nature">
        <title>The Medicago genome provides insight into the evolution of rhizobial symbioses.</title>
        <authorList>
            <person name="Young N.D."/>
            <person name="Debelle F."/>
            <person name="Oldroyd G.E."/>
            <person name="Geurts R."/>
            <person name="Cannon S.B."/>
            <person name="Udvardi M.K."/>
            <person name="Benedito V.A."/>
            <person name="Mayer K.F."/>
            <person name="Gouzy J."/>
            <person name="Schoof H."/>
            <person name="Van de Peer Y."/>
            <person name="Proost S."/>
            <person name="Cook D.R."/>
            <person name="Meyers B.C."/>
            <person name="Spannagl M."/>
            <person name="Cheung F."/>
            <person name="De Mita S."/>
            <person name="Krishnakumar V."/>
            <person name="Gundlach H."/>
            <person name="Zhou S."/>
            <person name="Mudge J."/>
            <person name="Bharti A.K."/>
            <person name="Murray J.D."/>
            <person name="Naoumkina M.A."/>
            <person name="Rosen B."/>
            <person name="Silverstein K.A."/>
            <person name="Tang H."/>
            <person name="Rombauts S."/>
            <person name="Zhao P.X."/>
            <person name="Zhou P."/>
            <person name="Barbe V."/>
            <person name="Bardou P."/>
            <person name="Bechner M."/>
            <person name="Bellec A."/>
            <person name="Berger A."/>
            <person name="Berges H."/>
            <person name="Bidwell S."/>
            <person name="Bisseling T."/>
            <person name="Choisne N."/>
            <person name="Couloux A."/>
            <person name="Denny R."/>
            <person name="Deshpande S."/>
            <person name="Dai X."/>
            <person name="Doyle J.J."/>
            <person name="Dudez A.M."/>
            <person name="Farmer A.D."/>
            <person name="Fouteau S."/>
            <person name="Franken C."/>
            <person name="Gibelin C."/>
            <person name="Gish J."/>
            <person name="Goldstein S."/>
            <person name="Gonzalez A.J."/>
            <person name="Green P.J."/>
            <person name="Hallab A."/>
            <person name="Hartog M."/>
            <person name="Hua A."/>
            <person name="Humphray S.J."/>
            <person name="Jeong D.H."/>
            <person name="Jing Y."/>
            <person name="Jocker A."/>
            <person name="Kenton S.M."/>
            <person name="Kim D.J."/>
            <person name="Klee K."/>
            <person name="Lai H."/>
            <person name="Lang C."/>
            <person name="Lin S."/>
            <person name="Macmil S.L."/>
            <person name="Magdelenat G."/>
            <person name="Matthews L."/>
            <person name="McCorrison J."/>
            <person name="Monaghan E.L."/>
            <person name="Mun J.H."/>
            <person name="Najar F.Z."/>
            <person name="Nicholson C."/>
            <person name="Noirot C."/>
            <person name="O'Bleness M."/>
            <person name="Paule C.R."/>
            <person name="Poulain J."/>
            <person name="Prion F."/>
            <person name="Qin B."/>
            <person name="Qu C."/>
            <person name="Retzel E.F."/>
            <person name="Riddle C."/>
            <person name="Sallet E."/>
            <person name="Samain S."/>
            <person name="Samson N."/>
            <person name="Sanders I."/>
            <person name="Saurat O."/>
            <person name="Scarpelli C."/>
            <person name="Schiex T."/>
            <person name="Segurens B."/>
            <person name="Severin A.J."/>
            <person name="Sherrier D.J."/>
            <person name="Shi R."/>
            <person name="Sims S."/>
            <person name="Singer S.R."/>
            <person name="Sinharoy S."/>
            <person name="Sterck L."/>
            <person name="Viollet A."/>
            <person name="Wang B.B."/>
            <person name="Wang K."/>
            <person name="Wang M."/>
            <person name="Wang X."/>
            <person name="Warfsmann J."/>
            <person name="Weissenbach J."/>
            <person name="White D.D."/>
            <person name="White J.D."/>
            <person name="Wiley G.B."/>
            <person name="Wincker P."/>
            <person name="Xing Y."/>
            <person name="Yang L."/>
            <person name="Yao Z."/>
            <person name="Ying F."/>
            <person name="Zhai J."/>
            <person name="Zhou L."/>
            <person name="Zuber A."/>
            <person name="Denarie J."/>
            <person name="Dixon R.A."/>
            <person name="May G.D."/>
            <person name="Schwartz D.C."/>
            <person name="Rogers J."/>
            <person name="Quetier F."/>
            <person name="Town C.D."/>
            <person name="Roe B.A."/>
        </authorList>
    </citation>
    <scope>NUCLEOTIDE SEQUENCE [LARGE SCALE GENOMIC DNA]</scope>
    <source>
        <strain evidence="2">A17</strain>
        <strain evidence="4 5">cv. Jemalong A17</strain>
    </source>
</reference>
<gene>
    <name evidence="4" type="primary">25489009</name>
    <name evidence="2" type="ordered locus">MTR_3g053510</name>
    <name evidence="3" type="ORF">MtrunA17_Chr3g0099751</name>
</gene>
<evidence type="ECO:0000313" key="3">
    <source>
        <dbReference type="EMBL" id="RHN67162.1"/>
    </source>
</evidence>
<reference evidence="4" key="3">
    <citation type="submission" date="2015-04" db="UniProtKB">
        <authorList>
            <consortium name="EnsemblPlants"/>
        </authorList>
    </citation>
    <scope>IDENTIFICATION</scope>
    <source>
        <strain evidence="4">cv. Jemalong A17</strain>
    </source>
</reference>
<dbReference type="Proteomes" id="UP000265566">
    <property type="component" value="Chromosome 3"/>
</dbReference>
<dbReference type="STRING" id="3880.A0A072V6Y2"/>
<dbReference type="EMBL" id="PSQE01000003">
    <property type="protein sequence ID" value="RHN67162.1"/>
    <property type="molecule type" value="Genomic_DNA"/>
</dbReference>
<accession>A0A072V6Y2</accession>
<reference evidence="3" key="5">
    <citation type="journal article" date="2018" name="Nat. Plants">
        <title>Whole-genome landscape of Medicago truncatula symbiotic genes.</title>
        <authorList>
            <person name="Pecrix Y."/>
            <person name="Gamas P."/>
            <person name="Carrere S."/>
        </authorList>
    </citation>
    <scope>NUCLEOTIDE SEQUENCE</scope>
    <source>
        <tissue evidence="3">Leaves</tissue>
    </source>
</reference>
<evidence type="ECO:0000313" key="2">
    <source>
        <dbReference type="EMBL" id="KEH33895.1"/>
    </source>
</evidence>
<proteinExistence type="predicted"/>
<evidence type="ECO:0000256" key="1">
    <source>
        <dbReference type="SAM" id="MobiDB-lite"/>
    </source>
</evidence>
<sequence>MAGAQFLTLLHSSSRSSLLKPSRPFFYNSIKNYGQEVKEKESHLIKERAPSTAEEFQRVAEEKSNGTQKEVKSQTADKAIDAAQEATKGNSRIENVKNKYKEH</sequence>
<feature type="region of interest" description="Disordered" evidence="1">
    <location>
        <begin position="42"/>
        <end position="103"/>
    </location>
</feature>
<evidence type="ECO:0000313" key="4">
    <source>
        <dbReference type="EnsemblPlants" id="KEH33895"/>
    </source>
</evidence>